<proteinExistence type="predicted"/>
<sequence length="248" mass="28406">MYTLIKRSVIITPLLLAVIANMASGQVFSLTSLTGAKKIVTVSPVSDQDIVSIISSKDTIKLRNVYTIEKLALLNKNFLMVTCSVRAGSGMRLEKTLVICAKKDGLVEALHISSLFKEDFIDFSGPVKSPIKVSVRTRYEVRLTLTPNKEGSCKLKAKIHGERKSIKEPNINYEYNRIVYLNFDTEKNIFYTRQEHLSQTFWVFNAEINRESKQYIEGTYPMVKLGGYRYYHIKGEWYEQTGSNYLYK</sequence>
<comment type="caution">
    <text evidence="1">The sequence shown here is derived from an EMBL/GenBank/DDBJ whole genome shotgun (WGS) entry which is preliminary data.</text>
</comment>
<keyword evidence="2" id="KW-1185">Reference proteome</keyword>
<dbReference type="AlphaFoldDB" id="A0A316H2E1"/>
<evidence type="ECO:0000313" key="2">
    <source>
        <dbReference type="Proteomes" id="UP000245678"/>
    </source>
</evidence>
<dbReference type="EMBL" id="QGHA01000009">
    <property type="protein sequence ID" value="PWK74232.1"/>
    <property type="molecule type" value="Genomic_DNA"/>
</dbReference>
<name>A0A316H2E1_9SPHI</name>
<reference evidence="1 2" key="1">
    <citation type="submission" date="2018-05" db="EMBL/GenBank/DDBJ databases">
        <title>Genomic Encyclopedia of Archaeal and Bacterial Type Strains, Phase II (KMG-II): from individual species to whole genera.</title>
        <authorList>
            <person name="Goeker M."/>
        </authorList>
    </citation>
    <scope>NUCLEOTIDE SEQUENCE [LARGE SCALE GENOMIC DNA]</scope>
    <source>
        <strain evidence="1 2">DSM 19975</strain>
    </source>
</reference>
<protein>
    <submittedName>
        <fullName evidence="1">Uncharacterized protein</fullName>
    </submittedName>
</protein>
<evidence type="ECO:0000313" key="1">
    <source>
        <dbReference type="EMBL" id="PWK74232.1"/>
    </source>
</evidence>
<dbReference type="RefSeq" id="WP_109609434.1">
    <property type="nucleotide sequence ID" value="NZ_QGHA01000009.1"/>
</dbReference>
<organism evidence="1 2">
    <name type="scientific">Mucilaginibacter oryzae</name>
    <dbReference type="NCBI Taxonomy" id="468058"/>
    <lineage>
        <taxon>Bacteria</taxon>
        <taxon>Pseudomonadati</taxon>
        <taxon>Bacteroidota</taxon>
        <taxon>Sphingobacteriia</taxon>
        <taxon>Sphingobacteriales</taxon>
        <taxon>Sphingobacteriaceae</taxon>
        <taxon>Mucilaginibacter</taxon>
    </lineage>
</organism>
<accession>A0A316H2E1</accession>
<gene>
    <name evidence="1" type="ORF">LX99_04033</name>
</gene>
<dbReference type="Proteomes" id="UP000245678">
    <property type="component" value="Unassembled WGS sequence"/>
</dbReference>